<dbReference type="PANTHER" id="PTHR35936">
    <property type="entry name" value="MEMBRANE-BOUND LYTIC MUREIN TRANSGLYCOSYLASE F"/>
    <property type="match status" value="1"/>
</dbReference>
<dbReference type="EMBL" id="JBHSHJ010000009">
    <property type="protein sequence ID" value="MFC4789665.1"/>
    <property type="molecule type" value="Genomic_DNA"/>
</dbReference>
<evidence type="ECO:0000256" key="1">
    <source>
        <dbReference type="SAM" id="SignalP"/>
    </source>
</evidence>
<dbReference type="Gene3D" id="3.40.190.10">
    <property type="entry name" value="Periplasmic binding protein-like II"/>
    <property type="match status" value="2"/>
</dbReference>
<dbReference type="SUPFAM" id="SSF53850">
    <property type="entry name" value="Periplasmic binding protein-like II"/>
    <property type="match status" value="1"/>
</dbReference>
<dbReference type="Proteomes" id="UP001596001">
    <property type="component" value="Unassembled WGS sequence"/>
</dbReference>
<gene>
    <name evidence="2" type="ORF">ACFO6X_11820</name>
</gene>
<protein>
    <submittedName>
        <fullName evidence="2">Substrate-binding periplasmic protein</fullName>
    </submittedName>
</protein>
<dbReference type="PANTHER" id="PTHR35936:SF17">
    <property type="entry name" value="ARGININE-BINDING EXTRACELLULAR PROTEIN ARTP"/>
    <property type="match status" value="1"/>
</dbReference>
<feature type="signal peptide" evidence="1">
    <location>
        <begin position="1"/>
        <end position="23"/>
    </location>
</feature>
<feature type="chain" id="PRO_5046399280" evidence="1">
    <location>
        <begin position="24"/>
        <end position="237"/>
    </location>
</feature>
<comment type="caution">
    <text evidence="2">The sequence shown here is derived from an EMBL/GenBank/DDBJ whole genome shotgun (WGS) entry which is preliminary data.</text>
</comment>
<organism evidence="2 3">
    <name type="scientific">Giesbergeria sinuosa</name>
    <dbReference type="NCBI Taxonomy" id="80883"/>
    <lineage>
        <taxon>Bacteria</taxon>
        <taxon>Pseudomonadati</taxon>
        <taxon>Pseudomonadota</taxon>
        <taxon>Betaproteobacteria</taxon>
        <taxon>Burkholderiales</taxon>
        <taxon>Comamonadaceae</taxon>
        <taxon>Giesbergeria</taxon>
    </lineage>
</organism>
<keyword evidence="1" id="KW-0732">Signal</keyword>
<evidence type="ECO:0000313" key="3">
    <source>
        <dbReference type="Proteomes" id="UP001596001"/>
    </source>
</evidence>
<accession>A0ABV9QIX4</accession>
<dbReference type="RefSeq" id="WP_382433261.1">
    <property type="nucleotide sequence ID" value="NZ_JBHSHJ010000009.1"/>
</dbReference>
<reference evidence="3" key="1">
    <citation type="journal article" date="2019" name="Int. J. Syst. Evol. Microbiol.">
        <title>The Global Catalogue of Microorganisms (GCM) 10K type strain sequencing project: providing services to taxonomists for standard genome sequencing and annotation.</title>
        <authorList>
            <consortium name="The Broad Institute Genomics Platform"/>
            <consortium name="The Broad Institute Genome Sequencing Center for Infectious Disease"/>
            <person name="Wu L."/>
            <person name="Ma J."/>
        </authorList>
    </citation>
    <scope>NUCLEOTIDE SEQUENCE [LARGE SCALE GENOMIC DNA]</scope>
    <source>
        <strain evidence="3">CCUG 49452</strain>
    </source>
</reference>
<sequence length="237" mass="25334">MMKRLVSTLAAAAALTVGSSVWAQTAQLVYNENAVGQTVAGKLIADIYKKAGMTANAVPVPGVRANAMALSGEKDGEAGRIGAYFVKNPTLIKVEPSHYYLSSAAFAKKSKNVVIKSKEDLKKYKVGIVRGIAHGEAATEGVPGVQLAASYEQLYKMLDGDRIDVVIDEGISGPIVLKKMGLTDIGQVAEIARLDLYHSLNPAKKDWAPKISAAIKAMKESGELDKLVKRYEEEATK</sequence>
<name>A0ABV9QIX4_9BURK</name>
<keyword evidence="3" id="KW-1185">Reference proteome</keyword>
<evidence type="ECO:0000313" key="2">
    <source>
        <dbReference type="EMBL" id="MFC4789665.1"/>
    </source>
</evidence>
<proteinExistence type="predicted"/>